<feature type="domain" description="RdRp catalytic" evidence="1">
    <location>
        <begin position="1"/>
        <end position="189"/>
    </location>
</feature>
<evidence type="ECO:0000259" key="1">
    <source>
        <dbReference type="PROSITE" id="PS50526"/>
    </source>
</evidence>
<sequence>MFHQRLKEGLPQLVKNREVLAIFNTQAQAEEEKLKNDLLAIRPVSPTNYCARFGSYQTLGTLRRSICNTQAGDGEPIEGPRCVHGPEAWLEGLRQKGWTLATILIVLLAAHRCDTTASLLGQGDNQVIVLRIPSQRYVQERKLTPDEYTKQFLRVLEDICTASGIVIKVPESWRFRRLLEYGRRYYLDGVQYPVKSSPHNQRNMFHQRLKEGLPQLVKNREVLAIFNTQAQAEEEKLKNDLLAIRPVSPTNYCARFGSYQTLGTLRRSICNTQAGDGEPIEGPRCVHGPEAWLEGLRQKGWTLATILIVLLAAHRCDTTASLLGQGDNQVIVLRIPSQRYVQERKLTPDEYTKQFLRVLEDICTASGIVIKVPESWRFRRLLEYGRRYYLDGVQRNMFHQRLKEGLPQLVKNREVLAIFNTQAQAEEEKLKNDLLAIRPVSPTNYCARFGSYQTLGTLRRSICNTQAGDGEPIEGPRCVHGPEAWLEGLRQKGWTLATILIVLLAAHRCDTTASLLGQGDNQVIVLRIPSQRYVQERKLTPDEYTKQFLRVLEDICTASGIVIKVPESWRFRRLLEYGRRYYLDGVQVSGALKKASRFTSEANQTIHTTNALIAGLFSSGTSVEGDDETPLPAYMMTVFEAARVLWKRHAEH</sequence>
<feature type="domain" description="RdRp catalytic" evidence="1">
    <location>
        <begin position="385"/>
        <end position="585"/>
    </location>
</feature>
<dbReference type="AlphaFoldDB" id="A0A8S3X4J8"/>
<organism evidence="2 3">
    <name type="scientific">Parnassius apollo</name>
    <name type="common">Apollo butterfly</name>
    <name type="synonym">Papilio apollo</name>
    <dbReference type="NCBI Taxonomy" id="110799"/>
    <lineage>
        <taxon>Eukaryota</taxon>
        <taxon>Metazoa</taxon>
        <taxon>Ecdysozoa</taxon>
        <taxon>Arthropoda</taxon>
        <taxon>Hexapoda</taxon>
        <taxon>Insecta</taxon>
        <taxon>Pterygota</taxon>
        <taxon>Neoptera</taxon>
        <taxon>Endopterygota</taxon>
        <taxon>Lepidoptera</taxon>
        <taxon>Glossata</taxon>
        <taxon>Ditrysia</taxon>
        <taxon>Papilionoidea</taxon>
        <taxon>Papilionidae</taxon>
        <taxon>Parnassiinae</taxon>
        <taxon>Parnassini</taxon>
        <taxon>Parnassius</taxon>
        <taxon>Parnassius</taxon>
    </lineage>
</organism>
<dbReference type="InterPro" id="IPR014023">
    <property type="entry name" value="Mononeg_RNA_pol_cat"/>
</dbReference>
<name>A0A8S3X4J8_PARAO</name>
<proteinExistence type="predicted"/>
<protein>
    <submittedName>
        <fullName evidence="2">(apollo) hypothetical protein</fullName>
    </submittedName>
</protein>
<keyword evidence="3" id="KW-1185">Reference proteome</keyword>
<dbReference type="Pfam" id="PF00946">
    <property type="entry name" value="Mononeg_RNA_pol"/>
    <property type="match status" value="3"/>
</dbReference>
<dbReference type="PROSITE" id="PS50526">
    <property type="entry name" value="RDRP_SSRNA_NEG_NONSEG"/>
    <property type="match status" value="3"/>
</dbReference>
<dbReference type="EMBL" id="CAJQZP010000945">
    <property type="protein sequence ID" value="CAG5001700.1"/>
    <property type="molecule type" value="Genomic_DNA"/>
</dbReference>
<gene>
    <name evidence="2" type="ORF">PAPOLLO_LOCUS13966</name>
</gene>
<evidence type="ECO:0000313" key="3">
    <source>
        <dbReference type="Proteomes" id="UP000691718"/>
    </source>
</evidence>
<accession>A0A8S3X4J8</accession>
<feature type="domain" description="RdRp catalytic" evidence="1">
    <location>
        <begin position="192"/>
        <end position="392"/>
    </location>
</feature>
<comment type="caution">
    <text evidence="2">The sequence shown here is derived from an EMBL/GenBank/DDBJ whole genome shotgun (WGS) entry which is preliminary data.</text>
</comment>
<dbReference type="Proteomes" id="UP000691718">
    <property type="component" value="Unassembled WGS sequence"/>
</dbReference>
<dbReference type="OrthoDB" id="7445678at2759"/>
<reference evidence="2" key="1">
    <citation type="submission" date="2021-04" db="EMBL/GenBank/DDBJ databases">
        <authorList>
            <person name="Tunstrom K."/>
        </authorList>
    </citation>
    <scope>NUCLEOTIDE SEQUENCE</scope>
</reference>
<dbReference type="GO" id="GO:0005524">
    <property type="term" value="F:ATP binding"/>
    <property type="evidence" value="ECO:0007669"/>
    <property type="project" value="InterPro"/>
</dbReference>
<dbReference type="GO" id="GO:0004482">
    <property type="term" value="F:mRNA 5'-cap (guanine-N7-)-methyltransferase activity"/>
    <property type="evidence" value="ECO:0007669"/>
    <property type="project" value="InterPro"/>
</dbReference>
<dbReference type="GO" id="GO:0003968">
    <property type="term" value="F:RNA-directed RNA polymerase activity"/>
    <property type="evidence" value="ECO:0007669"/>
    <property type="project" value="InterPro"/>
</dbReference>
<evidence type="ECO:0000313" key="2">
    <source>
        <dbReference type="EMBL" id="CAG5001700.1"/>
    </source>
</evidence>